<reference evidence="2 4" key="1">
    <citation type="journal article" date="2020" name="Stud. Mycol.">
        <title>101 Dothideomycetes genomes: a test case for predicting lifestyles and emergence of pathogens.</title>
        <authorList>
            <person name="Haridas S."/>
            <person name="Albert R."/>
            <person name="Binder M."/>
            <person name="Bloem J."/>
            <person name="Labutti K."/>
            <person name="Salamov A."/>
            <person name="Andreopoulos B."/>
            <person name="Baker S."/>
            <person name="Barry K."/>
            <person name="Bills G."/>
            <person name="Bluhm B."/>
            <person name="Cannon C."/>
            <person name="Castanera R."/>
            <person name="Culley D."/>
            <person name="Daum C."/>
            <person name="Ezra D."/>
            <person name="Gonzalez J."/>
            <person name="Henrissat B."/>
            <person name="Kuo A."/>
            <person name="Liang C."/>
            <person name="Lipzen A."/>
            <person name="Lutzoni F."/>
            <person name="Magnuson J."/>
            <person name="Mondo S."/>
            <person name="Nolan M."/>
            <person name="Ohm R."/>
            <person name="Pangilinan J."/>
            <person name="Park H.-J."/>
            <person name="Ramirez L."/>
            <person name="Alfaro M."/>
            <person name="Sun H."/>
            <person name="Tritt A."/>
            <person name="Yoshinaga Y."/>
            <person name="Zwiers L.-H."/>
            <person name="Turgeon B."/>
            <person name="Goodwin S."/>
            <person name="Spatafora J."/>
            <person name="Crous P."/>
            <person name="Grigoriev I."/>
        </authorList>
    </citation>
    <scope>NUCLEOTIDE SEQUENCE</scope>
    <source>
        <strain evidence="2 4">CBS 304.34</strain>
    </source>
</reference>
<gene>
    <name evidence="2 4" type="ORF">BDZ99DRAFT_458661</name>
</gene>
<evidence type="ECO:0000313" key="4">
    <source>
        <dbReference type="RefSeq" id="XP_033581629.1"/>
    </source>
</evidence>
<dbReference type="RefSeq" id="XP_033581629.1">
    <property type="nucleotide sequence ID" value="XM_033718963.1"/>
</dbReference>
<reference evidence="4" key="2">
    <citation type="submission" date="2020-04" db="EMBL/GenBank/DDBJ databases">
        <authorList>
            <consortium name="NCBI Genome Project"/>
        </authorList>
    </citation>
    <scope>NUCLEOTIDE SEQUENCE</scope>
    <source>
        <strain evidence="4">CBS 304.34</strain>
    </source>
</reference>
<keyword evidence="1" id="KW-1133">Transmembrane helix</keyword>
<keyword evidence="3" id="KW-1185">Reference proteome</keyword>
<dbReference type="Proteomes" id="UP000504636">
    <property type="component" value="Unplaced"/>
</dbReference>
<organism evidence="2">
    <name type="scientific">Mytilinidion resinicola</name>
    <dbReference type="NCBI Taxonomy" id="574789"/>
    <lineage>
        <taxon>Eukaryota</taxon>
        <taxon>Fungi</taxon>
        <taxon>Dikarya</taxon>
        <taxon>Ascomycota</taxon>
        <taxon>Pezizomycotina</taxon>
        <taxon>Dothideomycetes</taxon>
        <taxon>Pleosporomycetidae</taxon>
        <taxon>Mytilinidiales</taxon>
        <taxon>Mytilinidiaceae</taxon>
        <taxon>Mytilinidion</taxon>
    </lineage>
</organism>
<evidence type="ECO:0000313" key="3">
    <source>
        <dbReference type="Proteomes" id="UP000504636"/>
    </source>
</evidence>
<dbReference type="EMBL" id="MU003694">
    <property type="protein sequence ID" value="KAF2814665.1"/>
    <property type="molecule type" value="Genomic_DNA"/>
</dbReference>
<accession>A0A6A6Z3C9</accession>
<keyword evidence="1" id="KW-0812">Transmembrane</keyword>
<reference evidence="4" key="3">
    <citation type="submission" date="2025-04" db="UniProtKB">
        <authorList>
            <consortium name="RefSeq"/>
        </authorList>
    </citation>
    <scope>IDENTIFICATION</scope>
    <source>
        <strain evidence="4">CBS 304.34</strain>
    </source>
</reference>
<sequence>MDAYTINDRWAGVPTPPSIQNPPAYRLFELVNIIGGSLIISFSIANSIRNRRLTYGFLFLSTSLICYWMETIGD</sequence>
<dbReference type="GeneID" id="54459856"/>
<evidence type="ECO:0000313" key="2">
    <source>
        <dbReference type="EMBL" id="KAF2814665.1"/>
    </source>
</evidence>
<keyword evidence="1" id="KW-0472">Membrane</keyword>
<evidence type="ECO:0000256" key="1">
    <source>
        <dbReference type="SAM" id="Phobius"/>
    </source>
</evidence>
<name>A0A6A6Z3C9_9PEZI</name>
<protein>
    <submittedName>
        <fullName evidence="2 4">Uncharacterized protein</fullName>
    </submittedName>
</protein>
<proteinExistence type="predicted"/>
<dbReference type="AlphaFoldDB" id="A0A6A6Z3C9"/>
<feature type="transmembrane region" description="Helical" evidence="1">
    <location>
        <begin position="24"/>
        <end position="45"/>
    </location>
</feature>
<feature type="transmembrane region" description="Helical" evidence="1">
    <location>
        <begin position="52"/>
        <end position="70"/>
    </location>
</feature>